<evidence type="ECO:0000313" key="5">
    <source>
        <dbReference type="Proteomes" id="UP000663602"/>
    </source>
</evidence>
<dbReference type="SUPFAM" id="SSF55347">
    <property type="entry name" value="Glyceraldehyde-3-phosphate dehydrogenase-like, C-terminal domain"/>
    <property type="match status" value="1"/>
</dbReference>
<dbReference type="InterPro" id="IPR001342">
    <property type="entry name" value="HDH_cat"/>
</dbReference>
<dbReference type="PANTHER" id="PTHR43331">
    <property type="entry name" value="HOMOSERINE DEHYDROGENASE"/>
    <property type="match status" value="1"/>
</dbReference>
<feature type="domain" description="Homoserine dehydrogenase catalytic" evidence="3">
    <location>
        <begin position="131"/>
        <end position="306"/>
    </location>
</feature>
<organism evidence="4 5">
    <name type="scientific">Candidatus Vidania fulgoroideorum</name>
    <dbReference type="NCBI Taxonomy" id="881286"/>
    <lineage>
        <taxon>Bacteria</taxon>
        <taxon>Pseudomonadati</taxon>
        <taxon>Pseudomonadota</taxon>
        <taxon>Betaproteobacteria</taxon>
        <taxon>Candidatus Vidania</taxon>
    </lineage>
</organism>
<dbReference type="Gene3D" id="3.40.50.720">
    <property type="entry name" value="NAD(P)-binding Rossmann-like Domain"/>
    <property type="match status" value="1"/>
</dbReference>
<keyword evidence="1" id="KW-0560">Oxidoreductase</keyword>
<sequence>MKYLLLVGFGNIARSFFASLIYKNFLEYSVILVLRINNWAYKALINSYLRGTVFKVVVVISYKGIVNCNNCLVVELIGDNYYARDLLLRTLLTSNCFLTANKFLLYKNIRLVSRYLFTRVFFEAAIGGGLPFVKNFLMLRTIATVKSCCAIFNGTTNFLLTLLPVNDFRFDMALKESAILGLSEANPVKDICGFDALNKIVITAYLLCNKYSYCKYIYVTSLPVDNWFYWFVSNLGYTYRYVSFFIIKGYVFHIEVSLCLFKTVNSFTLTYFDYNSVTVVTKLHGYFTIAAKGAGATVTTYSLLSDFEYFSSHCGVVPGVSVNSSLYAMCLFRSFYIFLLDLEAVPDFFMLLLLLRCVVSFFITTKLVVLFKFRLGFSSLRKLLAFFRNRVLYCRVL</sequence>
<evidence type="ECO:0000313" key="4">
    <source>
        <dbReference type="EMBL" id="QSW37785.1"/>
    </source>
</evidence>
<evidence type="ECO:0000256" key="1">
    <source>
        <dbReference type="ARBA" id="ARBA00023002"/>
    </source>
</evidence>
<proteinExistence type="predicted"/>
<keyword evidence="2" id="KW-0472">Membrane</keyword>
<reference evidence="4" key="2">
    <citation type="submission" date="2021-03" db="EMBL/GenBank/DDBJ databases">
        <title>Alternative transmission patterns in independently acquired nutritional co-symbionts of Dictyopharidae planthoppers.</title>
        <authorList>
            <person name="Michalik A."/>
            <person name="Lukasik P."/>
        </authorList>
    </citation>
    <scope>NUCLEOTIDE SEQUENCE</scope>
    <source>
        <strain evidence="4">DICMUL</strain>
    </source>
</reference>
<reference evidence="4" key="1">
    <citation type="submission" date="2021-02" db="EMBL/GenBank/DDBJ databases">
        <authorList>
            <person name="Franco D."/>
        </authorList>
    </citation>
    <scope>NUCLEOTIDE SEQUENCE</scope>
    <source>
        <strain evidence="4">DICMUL</strain>
    </source>
</reference>
<name>A0A974X725_9PROT</name>
<keyword evidence="2" id="KW-1133">Transmembrane helix</keyword>
<dbReference type="AlphaFoldDB" id="A0A974X725"/>
<evidence type="ECO:0000256" key="2">
    <source>
        <dbReference type="SAM" id="Phobius"/>
    </source>
</evidence>
<dbReference type="Pfam" id="PF00742">
    <property type="entry name" value="Homoserine_dh"/>
    <property type="match status" value="1"/>
</dbReference>
<evidence type="ECO:0000259" key="3">
    <source>
        <dbReference type="Pfam" id="PF00742"/>
    </source>
</evidence>
<dbReference type="GO" id="GO:0009088">
    <property type="term" value="P:threonine biosynthetic process"/>
    <property type="evidence" value="ECO:0007669"/>
    <property type="project" value="TreeGrafter"/>
</dbReference>
<dbReference type="GO" id="GO:0004412">
    <property type="term" value="F:homoserine dehydrogenase activity"/>
    <property type="evidence" value="ECO:0007669"/>
    <property type="project" value="TreeGrafter"/>
</dbReference>
<dbReference type="EMBL" id="CP071410">
    <property type="protein sequence ID" value="QSW37785.1"/>
    <property type="molecule type" value="Genomic_DNA"/>
</dbReference>
<keyword evidence="2" id="KW-0812">Transmembrane</keyword>
<dbReference type="PANTHER" id="PTHR43331:SF1">
    <property type="entry name" value="HOMOSERINE DEHYDROGENASE"/>
    <property type="match status" value="1"/>
</dbReference>
<dbReference type="Proteomes" id="UP000663602">
    <property type="component" value="Chromosome"/>
</dbReference>
<feature type="transmembrane region" description="Helical" evidence="2">
    <location>
        <begin position="283"/>
        <end position="304"/>
    </location>
</feature>
<gene>
    <name evidence="4" type="ORF">JSR02_00530</name>
</gene>
<dbReference type="Gene3D" id="3.30.360.10">
    <property type="entry name" value="Dihydrodipicolinate Reductase, domain 2"/>
    <property type="match status" value="1"/>
</dbReference>
<protein>
    <recommendedName>
        <fullName evidence="3">Homoserine dehydrogenase catalytic domain-containing protein</fullName>
    </recommendedName>
</protein>
<accession>A0A974X725</accession>
<feature type="transmembrane region" description="Helical" evidence="2">
    <location>
        <begin position="348"/>
        <end position="371"/>
    </location>
</feature>
<feature type="transmembrane region" description="Helical" evidence="2">
    <location>
        <begin position="316"/>
        <end position="336"/>
    </location>
</feature>